<comment type="caution">
    <text evidence="1">The sequence shown here is derived from an EMBL/GenBank/DDBJ whole genome shotgun (WGS) entry which is preliminary data.</text>
</comment>
<proteinExistence type="predicted"/>
<evidence type="ECO:0008006" key="3">
    <source>
        <dbReference type="Google" id="ProtNLM"/>
    </source>
</evidence>
<name>A0ABS7C492_9BACL</name>
<evidence type="ECO:0000313" key="1">
    <source>
        <dbReference type="EMBL" id="MBW7455706.1"/>
    </source>
</evidence>
<reference evidence="1 2" key="1">
    <citation type="submission" date="2021-07" db="EMBL/GenBank/DDBJ databases">
        <title>Paenibacillus radiodurans sp. nov., isolated from the southeastern edge of Tengger Desert.</title>
        <authorList>
            <person name="Zhang G."/>
        </authorList>
    </citation>
    <scope>NUCLEOTIDE SEQUENCE [LARGE SCALE GENOMIC DNA]</scope>
    <source>
        <strain evidence="1 2">CCM 7311</strain>
    </source>
</reference>
<dbReference type="Proteomes" id="UP001519887">
    <property type="component" value="Unassembled WGS sequence"/>
</dbReference>
<accession>A0ABS7C492</accession>
<keyword evidence="2" id="KW-1185">Reference proteome</keyword>
<dbReference type="EMBL" id="JAHZIK010000416">
    <property type="protein sequence ID" value="MBW7455706.1"/>
    <property type="molecule type" value="Genomic_DNA"/>
</dbReference>
<feature type="non-terminal residue" evidence="1">
    <location>
        <position position="1"/>
    </location>
</feature>
<gene>
    <name evidence="1" type="ORF">K0U00_16895</name>
</gene>
<evidence type="ECO:0000313" key="2">
    <source>
        <dbReference type="Proteomes" id="UP001519887"/>
    </source>
</evidence>
<sequence>VVYNGRVVAAGFYQGQAEGLYLGEEFHHNRIQIVCSQINAVAPELGNRWNRTRMEQTIFRLAGQGDLELETLITRIMPFSEASDAYAMLDRQTETNLQVVLSFEE</sequence>
<protein>
    <recommendedName>
        <fullName evidence="3">Theronine dehydrogenase</fullName>
    </recommendedName>
</protein>
<organism evidence="1 2">
    <name type="scientific">Paenibacillus sepulcri</name>
    <dbReference type="NCBI Taxonomy" id="359917"/>
    <lineage>
        <taxon>Bacteria</taxon>
        <taxon>Bacillati</taxon>
        <taxon>Bacillota</taxon>
        <taxon>Bacilli</taxon>
        <taxon>Bacillales</taxon>
        <taxon>Paenibacillaceae</taxon>
        <taxon>Paenibacillus</taxon>
    </lineage>
</organism>